<feature type="chain" id="PRO_5001980204" evidence="1">
    <location>
        <begin position="20"/>
        <end position="158"/>
    </location>
</feature>
<sequence>MSIILVLVALTVASGKCLTNEMYRNMLDERFLMEDKLVKLDARIREIEDIERITEDRLSFLKQQEGYAISKRAIKDLKKQEKRVVADLVASKFKKDHILRMLRKTLMNVPLRAREEIVRSAHLENRMDQIMSPLERADKMVDKILHETFKGKKNNKSK</sequence>
<evidence type="ECO:0000313" key="2">
    <source>
        <dbReference type="EMBL" id="ELP89282.1"/>
    </source>
</evidence>
<dbReference type="KEGG" id="eiv:EIN_487940"/>
<proteinExistence type="predicted"/>
<reference evidence="2 3" key="1">
    <citation type="submission" date="2012-10" db="EMBL/GenBank/DDBJ databases">
        <authorList>
            <person name="Zafar N."/>
            <person name="Inman J."/>
            <person name="Hall N."/>
            <person name="Lorenzi H."/>
            <person name="Caler E."/>
        </authorList>
    </citation>
    <scope>NUCLEOTIDE SEQUENCE [LARGE SCALE GENOMIC DNA]</scope>
    <source>
        <strain evidence="2 3">IP1</strain>
    </source>
</reference>
<organism evidence="2 3">
    <name type="scientific">Entamoeba invadens IP1</name>
    <dbReference type="NCBI Taxonomy" id="370355"/>
    <lineage>
        <taxon>Eukaryota</taxon>
        <taxon>Amoebozoa</taxon>
        <taxon>Evosea</taxon>
        <taxon>Archamoebae</taxon>
        <taxon>Mastigamoebida</taxon>
        <taxon>Entamoebidae</taxon>
        <taxon>Entamoeba</taxon>
    </lineage>
</organism>
<gene>
    <name evidence="2" type="ORF">EIN_487940</name>
</gene>
<dbReference type="AlphaFoldDB" id="A0A0A1U4T6"/>
<dbReference type="OMA" id="NMLDERF"/>
<dbReference type="VEuPathDB" id="AmoebaDB:EIN_487940"/>
<dbReference type="GeneID" id="14888238"/>
<keyword evidence="3" id="KW-1185">Reference proteome</keyword>
<dbReference type="RefSeq" id="XP_004256053.1">
    <property type="nucleotide sequence ID" value="XM_004256005.1"/>
</dbReference>
<dbReference type="Proteomes" id="UP000014680">
    <property type="component" value="Unassembled WGS sequence"/>
</dbReference>
<keyword evidence="1" id="KW-0732">Signal</keyword>
<dbReference type="OrthoDB" id="29260at2759"/>
<dbReference type="EMBL" id="KB206670">
    <property type="protein sequence ID" value="ELP89282.1"/>
    <property type="molecule type" value="Genomic_DNA"/>
</dbReference>
<evidence type="ECO:0000313" key="3">
    <source>
        <dbReference type="Proteomes" id="UP000014680"/>
    </source>
</evidence>
<accession>A0A0A1U4T6</accession>
<evidence type="ECO:0000256" key="1">
    <source>
        <dbReference type="SAM" id="SignalP"/>
    </source>
</evidence>
<protein>
    <submittedName>
        <fullName evidence="2">Uncharacterized protein</fullName>
    </submittedName>
</protein>
<feature type="signal peptide" evidence="1">
    <location>
        <begin position="1"/>
        <end position="19"/>
    </location>
</feature>
<name>A0A0A1U4T6_ENTIV</name>